<dbReference type="InterPro" id="IPR045180">
    <property type="entry name" value="La_dom_prot"/>
</dbReference>
<dbReference type="SMART" id="SM00684">
    <property type="entry name" value="DM15"/>
    <property type="match status" value="3"/>
</dbReference>
<feature type="compositionally biased region" description="Basic and acidic residues" evidence="3">
    <location>
        <begin position="97"/>
        <end position="119"/>
    </location>
</feature>
<dbReference type="InterPro" id="IPR036388">
    <property type="entry name" value="WH-like_DNA-bd_sf"/>
</dbReference>
<proteinExistence type="predicted"/>
<keyword evidence="4" id="KW-0472">Membrane</keyword>
<evidence type="ECO:0000256" key="3">
    <source>
        <dbReference type="SAM" id="MobiDB-lite"/>
    </source>
</evidence>
<feature type="region of interest" description="Disordered" evidence="3">
    <location>
        <begin position="1"/>
        <end position="268"/>
    </location>
</feature>
<feature type="compositionally biased region" description="Low complexity" evidence="3">
    <location>
        <begin position="953"/>
        <end position="968"/>
    </location>
</feature>
<feature type="compositionally biased region" description="Polar residues" evidence="3">
    <location>
        <begin position="983"/>
        <end position="995"/>
    </location>
</feature>
<sequence length="1236" mass="139338">MATAVGHTAQNEHFTSESNDSSKKSPNDVNDTATVNKEVDEDDSSQNKNGDEKAASAVKKFDNKNYVEAPLPKTNPWNKSKSPKPAPAPSVVAAAPPKEKLTIETKVIKDNTDANKKEQSASLSDENWPALNEVTEVLGAKKQMKTTPNPSQSPTQVVPTSAPPPVQTSQSQSDSGGDDSSKENKENGSSNEESQRTSRRRGKPNIDPPKSGRRSRSQGRLPSRDQKKMDKLPLRMDRKPEELKGGFRGRGGVRGRGRGGRGGRGRGFEQPLDAAATFEPNVEHFKGQDFKYLNDEKFFVEQNAAMVSPGFGGTIYFAPSCVDDLTLKEYVRKQIEYYFSEENLQRDFFLRRRMDKEGYIPISLIASFHRVQALTQDVSLVIEALKESDCLELTDGALKVRGKIDPTKWPMEAQPLGLSVSSTLHADVPEFVPDHHHEDDEDDDDNYDHDWPAVGSGMTSLLSSSAPELLGEWQEVKRRVKTPKKEKEKPDDNGPDSPREELEFMFDEELDQIDVGKRNNFTDWTDDESDYEITDSDVNKILIVTQTPPSLRKHPGGDRTGDHVPRSKMTAEMMKVINDGLYYYEQDLVSEDLTSDFNQFRTVNVISKETFEHITPASGPQTKQALPPPPPPPQTLQKESSKKIPTPPPAQSSQTEIARSLPAYVPNTPGRVEKGPRTPKARKDADKAPRFYPVVKDSTRPPDPQTPRKEEDKAQYSPSCRKSHRMGNGRERASATTIKEQLNVSEHPSHELLQENNFVWHVYHKYRAKCLKERKKLGVGHSAEMNTLFRFWSFFLRQHFNRKMYQEFRTFASEDAEAGNRYGLECLFRFYSYGLEKRFKADIYKDFQEDTVKDYENGQLYGLEKFWAFLKYSRKQVEVDPRLKEWLSKYKRLEDFRIDMFPETHGAKRERHVSGSRERHYSGQKGPKKQLARQNSKDSSQSQPPKHTDSQRARTTSSSETSRNPSQSEASQSKQSDTHKSKQASASTSKDSGQATKKPEAQKPKSAGGSSGKPQSPVKSDTQKSKPITQQSTKSDTQKGKQNVTTGVSTSKSQHGSDKGKQGASSSGKVDVSKPTDTQKKMAQSTTTNSKKTEHSEDHKKQTVDSKASISSSNQTATVSSSTDSKTNQYLILLKLCVRGSNLDFIYNSKYDDVSHILNSVVKETILVYFIGIDLTDFSTTVFYWLFITRSEVKVVLKKSYLRIYVINNDLSETPEYHITCTKLHTFVVYYYLFKK</sequence>
<dbReference type="Proteomes" id="UP001217089">
    <property type="component" value="Unassembled WGS sequence"/>
</dbReference>
<evidence type="ECO:0000256" key="2">
    <source>
        <dbReference type="PROSITE-ProRule" id="PRU00332"/>
    </source>
</evidence>
<feature type="compositionally biased region" description="Basic and acidic residues" evidence="3">
    <location>
        <begin position="1091"/>
        <end position="1104"/>
    </location>
</feature>
<dbReference type="InterPro" id="IPR006607">
    <property type="entry name" value="DM15"/>
</dbReference>
<feature type="compositionally biased region" description="Polar residues" evidence="3">
    <location>
        <begin position="145"/>
        <end position="159"/>
    </location>
</feature>
<dbReference type="EMBL" id="JARBDR010000923">
    <property type="protein sequence ID" value="KAJ8298225.1"/>
    <property type="molecule type" value="Genomic_DNA"/>
</dbReference>
<evidence type="ECO:0000259" key="5">
    <source>
        <dbReference type="PROSITE" id="PS50961"/>
    </source>
</evidence>
<feature type="compositionally biased region" description="Polar residues" evidence="3">
    <location>
        <begin position="1012"/>
        <end position="1054"/>
    </location>
</feature>
<evidence type="ECO:0000313" key="6">
    <source>
        <dbReference type="EMBL" id="KAJ8298225.1"/>
    </source>
</evidence>
<evidence type="ECO:0000256" key="1">
    <source>
        <dbReference type="ARBA" id="ARBA00022884"/>
    </source>
</evidence>
<protein>
    <recommendedName>
        <fullName evidence="5">HTH La-type RNA-binding domain-containing protein</fullName>
    </recommendedName>
</protein>
<dbReference type="PANTHER" id="PTHR22792">
    <property type="entry name" value="LUPUS LA PROTEIN-RELATED"/>
    <property type="match status" value="1"/>
</dbReference>
<feature type="compositionally biased region" description="Basic and acidic residues" evidence="3">
    <location>
        <begin position="671"/>
        <end position="689"/>
    </location>
</feature>
<dbReference type="SMART" id="SM00715">
    <property type="entry name" value="LA"/>
    <property type="match status" value="1"/>
</dbReference>
<feature type="region of interest" description="Disordered" evidence="3">
    <location>
        <begin position="615"/>
        <end position="734"/>
    </location>
</feature>
<keyword evidence="7" id="KW-1185">Reference proteome</keyword>
<feature type="compositionally biased region" description="Polar residues" evidence="3">
    <location>
        <begin position="932"/>
        <end position="945"/>
    </location>
</feature>
<feature type="compositionally biased region" description="Polar residues" evidence="3">
    <location>
        <begin position="1081"/>
        <end position="1090"/>
    </location>
</feature>
<comment type="caution">
    <text evidence="6">The sequence shown here is derived from an EMBL/GenBank/DDBJ whole genome shotgun (WGS) entry which is preliminary data.</text>
</comment>
<evidence type="ECO:0000256" key="4">
    <source>
        <dbReference type="SAM" id="Phobius"/>
    </source>
</evidence>
<feature type="domain" description="HTH La-type RNA-binding" evidence="5">
    <location>
        <begin position="321"/>
        <end position="413"/>
    </location>
</feature>
<feature type="compositionally biased region" description="Basic residues" evidence="3">
    <location>
        <begin position="251"/>
        <end position="264"/>
    </location>
</feature>
<dbReference type="SUPFAM" id="SSF46785">
    <property type="entry name" value="Winged helix' DNA-binding domain"/>
    <property type="match status" value="1"/>
</dbReference>
<feature type="compositionally biased region" description="Basic and acidic residues" evidence="3">
    <location>
        <begin position="906"/>
        <end position="921"/>
    </location>
</feature>
<feature type="compositionally biased region" description="Basic and acidic residues" evidence="3">
    <location>
        <begin position="483"/>
        <end position="499"/>
    </location>
</feature>
<reference evidence="6 7" key="1">
    <citation type="submission" date="2022-12" db="EMBL/GenBank/DDBJ databases">
        <title>Chromosome-level genome of Tegillarca granosa.</title>
        <authorList>
            <person name="Kim J."/>
        </authorList>
    </citation>
    <scope>NUCLEOTIDE SEQUENCE [LARGE SCALE GENOMIC DNA]</scope>
    <source>
        <strain evidence="6">Teg-2019</strain>
        <tissue evidence="6">Adductor muscle</tissue>
    </source>
</reference>
<keyword evidence="4" id="KW-1133">Transmembrane helix</keyword>
<feature type="compositionally biased region" description="Basic and acidic residues" evidence="3">
    <location>
        <begin position="222"/>
        <end position="245"/>
    </location>
</feature>
<gene>
    <name evidence="6" type="ORF">KUTeg_024756</name>
</gene>
<feature type="transmembrane region" description="Helical" evidence="4">
    <location>
        <begin position="1166"/>
        <end position="1188"/>
    </location>
</feature>
<dbReference type="InterPro" id="IPR006630">
    <property type="entry name" value="La_HTH"/>
</dbReference>
<feature type="region of interest" description="Disordered" evidence="3">
    <location>
        <begin position="906"/>
        <end position="1121"/>
    </location>
</feature>
<feature type="compositionally biased region" description="Basic and acidic residues" evidence="3">
    <location>
        <begin position="1071"/>
        <end position="1080"/>
    </location>
</feature>
<feature type="compositionally biased region" description="Low complexity" evidence="3">
    <location>
        <begin position="1109"/>
        <end position="1121"/>
    </location>
</feature>
<dbReference type="PANTHER" id="PTHR22792:SF132">
    <property type="entry name" value="LA-RELATED PROTEIN 1"/>
    <property type="match status" value="1"/>
</dbReference>
<organism evidence="6 7">
    <name type="scientific">Tegillarca granosa</name>
    <name type="common">Malaysian cockle</name>
    <name type="synonym">Anadara granosa</name>
    <dbReference type="NCBI Taxonomy" id="220873"/>
    <lineage>
        <taxon>Eukaryota</taxon>
        <taxon>Metazoa</taxon>
        <taxon>Spiralia</taxon>
        <taxon>Lophotrochozoa</taxon>
        <taxon>Mollusca</taxon>
        <taxon>Bivalvia</taxon>
        <taxon>Autobranchia</taxon>
        <taxon>Pteriomorphia</taxon>
        <taxon>Arcoida</taxon>
        <taxon>Arcoidea</taxon>
        <taxon>Arcidae</taxon>
        <taxon>Tegillarca</taxon>
    </lineage>
</organism>
<dbReference type="InterPro" id="IPR036390">
    <property type="entry name" value="WH_DNA-bd_sf"/>
</dbReference>
<keyword evidence="1 2" id="KW-0694">RNA-binding</keyword>
<feature type="region of interest" description="Disordered" evidence="3">
    <location>
        <begin position="473"/>
        <end position="499"/>
    </location>
</feature>
<dbReference type="PROSITE" id="PS50961">
    <property type="entry name" value="HTH_LA"/>
    <property type="match status" value="1"/>
</dbReference>
<dbReference type="Pfam" id="PF21071">
    <property type="entry name" value="LARP1_HEAT"/>
    <property type="match status" value="1"/>
</dbReference>
<dbReference type="Gene3D" id="1.10.10.10">
    <property type="entry name" value="Winged helix-like DNA-binding domain superfamily/Winged helix DNA-binding domain"/>
    <property type="match status" value="1"/>
</dbReference>
<accession>A0ABQ9E3Y4</accession>
<dbReference type="Pfam" id="PF05383">
    <property type="entry name" value="La"/>
    <property type="match status" value="1"/>
</dbReference>
<name>A0ABQ9E3Y4_TEGGR</name>
<evidence type="ECO:0000313" key="7">
    <source>
        <dbReference type="Proteomes" id="UP001217089"/>
    </source>
</evidence>
<keyword evidence="4" id="KW-0812">Transmembrane</keyword>
<feature type="compositionally biased region" description="Polar residues" evidence="3">
    <location>
        <begin position="8"/>
        <end position="19"/>
    </location>
</feature>
<feature type="compositionally biased region" description="Basic and acidic residues" evidence="3">
    <location>
        <begin position="49"/>
        <end position="65"/>
    </location>
</feature>